<comment type="caution">
    <text evidence="2">The sequence shown here is derived from an EMBL/GenBank/DDBJ whole genome shotgun (WGS) entry which is preliminary data.</text>
</comment>
<evidence type="ECO:0008006" key="5">
    <source>
        <dbReference type="Google" id="ProtNLM"/>
    </source>
</evidence>
<evidence type="ECO:0000313" key="4">
    <source>
        <dbReference type="Proteomes" id="UP000220157"/>
    </source>
</evidence>
<dbReference type="Proteomes" id="UP000220157">
    <property type="component" value="Unassembled WGS sequence"/>
</dbReference>
<dbReference type="EMBL" id="NMTW01000053">
    <property type="protein sequence ID" value="PDX74179.1"/>
    <property type="molecule type" value="Genomic_DNA"/>
</dbReference>
<protein>
    <recommendedName>
        <fullName evidence="5">RanBP2-type domain-containing protein</fullName>
    </recommendedName>
</protein>
<evidence type="ECO:0000313" key="1">
    <source>
        <dbReference type="EMBL" id="PDX74179.1"/>
    </source>
</evidence>
<organism evidence="2 3">
    <name type="scientific">Faecalibacterium prausnitzii</name>
    <dbReference type="NCBI Taxonomy" id="853"/>
    <lineage>
        <taxon>Bacteria</taxon>
        <taxon>Bacillati</taxon>
        <taxon>Bacillota</taxon>
        <taxon>Clostridia</taxon>
        <taxon>Eubacteriales</taxon>
        <taxon>Oscillospiraceae</taxon>
        <taxon>Faecalibacterium</taxon>
    </lineage>
</organism>
<name>A0A2A7AQW8_9FIRM</name>
<sequence>MSDIHKMSLSSLLCQIDSIKDNSASFLPGEGKQDPDKKIWQDDVDACNAATEIIKKLCEENCFSVAEAISYIAQSKKLLQDWGNLHAKYEVPSQPVKKDGVWHCPDCNHMVNPHHSHCHWCCTRLLGGAIR</sequence>
<proteinExistence type="predicted"/>
<evidence type="ECO:0000313" key="2">
    <source>
        <dbReference type="EMBL" id="PDX81451.1"/>
    </source>
</evidence>
<dbReference type="Proteomes" id="UP000220005">
    <property type="component" value="Unassembled WGS sequence"/>
</dbReference>
<gene>
    <name evidence="1" type="ORF">CGS56_14150</name>
    <name evidence="2" type="ORF">CGS58_07100</name>
</gene>
<dbReference type="EMBL" id="NMTY01000015">
    <property type="protein sequence ID" value="PDX81451.1"/>
    <property type="molecule type" value="Genomic_DNA"/>
</dbReference>
<dbReference type="RefSeq" id="WP_097786186.1">
    <property type="nucleotide sequence ID" value="NZ_NMTW01000053.1"/>
</dbReference>
<reference evidence="2" key="2">
    <citation type="submission" date="2017-07" db="EMBL/GenBank/DDBJ databases">
        <authorList>
            <person name="Sun Z.S."/>
            <person name="Albrecht U."/>
            <person name="Echele G."/>
            <person name="Lee C.C."/>
        </authorList>
    </citation>
    <scope>NUCLEOTIDE SEQUENCE</scope>
    <source>
        <strain evidence="1">CNCM I 4573</strain>
        <strain evidence="2">CNCM I 4575</strain>
    </source>
</reference>
<reference evidence="3 4" key="1">
    <citation type="journal article" date="2017" name="Front. Microbiol.">
        <title>New Insights into the Diversity of the Genus Faecalibacterium.</title>
        <authorList>
            <person name="Benevides L."/>
            <person name="Burman S."/>
            <person name="Martin R."/>
            <person name="Robert V."/>
            <person name="Thomas M."/>
            <person name="Miquel S."/>
            <person name="Chain F."/>
            <person name="Sokol H."/>
            <person name="Bermudez-Humaran L.G."/>
            <person name="Morrison M."/>
            <person name="Langella P."/>
            <person name="Azevedo V.A."/>
            <person name="Chatel J.M."/>
            <person name="Soares S."/>
        </authorList>
    </citation>
    <scope>NUCLEOTIDE SEQUENCE [LARGE SCALE GENOMIC DNA]</scope>
    <source>
        <strain evidence="1 4">CNCM I 4573</strain>
        <strain evidence="2 3">CNCM I 4575</strain>
    </source>
</reference>
<evidence type="ECO:0000313" key="3">
    <source>
        <dbReference type="Proteomes" id="UP000220005"/>
    </source>
</evidence>
<dbReference type="AlphaFoldDB" id="A0A2A7AQW8"/>
<accession>A0A2A7AQW8</accession>